<dbReference type="EMBL" id="AHEU01000027">
    <property type="protein sequence ID" value="EJR29364.1"/>
    <property type="molecule type" value="Genomic_DNA"/>
</dbReference>
<dbReference type="HOGENOM" id="CLU_3380423_0_0_9"/>
<gene>
    <name evidence="2" type="ORF">IIG_03937</name>
</gene>
<feature type="non-terminal residue" evidence="2">
    <location>
        <position position="1"/>
    </location>
</feature>
<feature type="region of interest" description="Disordered" evidence="1">
    <location>
        <begin position="1"/>
        <end position="36"/>
    </location>
</feature>
<evidence type="ECO:0000313" key="2">
    <source>
        <dbReference type="EMBL" id="EJR29364.1"/>
    </source>
</evidence>
<accession>J8EEI5</accession>
<reference evidence="2 3" key="1">
    <citation type="submission" date="2012-04" db="EMBL/GenBank/DDBJ databases">
        <title>The Genome Sequence of Bacillus cereus VD048.</title>
        <authorList>
            <consortium name="The Broad Institute Genome Sequencing Platform"/>
            <consortium name="The Broad Institute Genome Sequencing Center for Infectious Disease"/>
            <person name="Feldgarden M."/>
            <person name="Van der Auwera G.A."/>
            <person name="Mahillon J."/>
            <person name="Duprez V."/>
            <person name="Timmery S."/>
            <person name="Mattelet C."/>
            <person name="Dierick K."/>
            <person name="Sun M."/>
            <person name="Yu Z."/>
            <person name="Zhu L."/>
            <person name="Hu X."/>
            <person name="Shank E.B."/>
            <person name="Swiecicka I."/>
            <person name="Hansen B.M."/>
            <person name="Andrup L."/>
            <person name="Young S.K."/>
            <person name="Zeng Q."/>
            <person name="Gargeya S."/>
            <person name="Fitzgerald M."/>
            <person name="Haas B."/>
            <person name="Abouelleil A."/>
            <person name="Alvarado L."/>
            <person name="Arachchi H.M."/>
            <person name="Berlin A."/>
            <person name="Chapman S.B."/>
            <person name="Goldberg J."/>
            <person name="Griggs A."/>
            <person name="Gujja S."/>
            <person name="Hansen M."/>
            <person name="Howarth C."/>
            <person name="Imamovic A."/>
            <person name="Larimer J."/>
            <person name="McCowen C."/>
            <person name="Montmayeur A."/>
            <person name="Murphy C."/>
            <person name="Neiman D."/>
            <person name="Pearson M."/>
            <person name="Priest M."/>
            <person name="Roberts A."/>
            <person name="Saif S."/>
            <person name="Shea T."/>
            <person name="Sisk P."/>
            <person name="Sykes S."/>
            <person name="Wortman J."/>
            <person name="Nusbaum C."/>
            <person name="Birren B."/>
        </authorList>
    </citation>
    <scope>NUCLEOTIDE SEQUENCE [LARGE SCALE GENOMIC DNA]</scope>
    <source>
        <strain evidence="2 3">VD048</strain>
    </source>
</reference>
<name>J8EEI5_BACCE</name>
<sequence length="36" mass="3903">GFEMGAPEKPEHAKTVERTEGTDSQEGKMVPTKEGN</sequence>
<evidence type="ECO:0000256" key="1">
    <source>
        <dbReference type="SAM" id="MobiDB-lite"/>
    </source>
</evidence>
<dbReference type="AlphaFoldDB" id="J8EEI5"/>
<comment type="caution">
    <text evidence="2">The sequence shown here is derived from an EMBL/GenBank/DDBJ whole genome shotgun (WGS) entry which is preliminary data.</text>
</comment>
<dbReference type="Proteomes" id="UP000006960">
    <property type="component" value="Unassembled WGS sequence"/>
</dbReference>
<organism evidence="2 3">
    <name type="scientific">Bacillus cereus VD048</name>
    <dbReference type="NCBI Taxonomy" id="1053226"/>
    <lineage>
        <taxon>Bacteria</taxon>
        <taxon>Bacillati</taxon>
        <taxon>Bacillota</taxon>
        <taxon>Bacilli</taxon>
        <taxon>Bacillales</taxon>
        <taxon>Bacillaceae</taxon>
        <taxon>Bacillus</taxon>
        <taxon>Bacillus cereus group</taxon>
    </lineage>
</organism>
<evidence type="ECO:0000313" key="3">
    <source>
        <dbReference type="Proteomes" id="UP000006960"/>
    </source>
</evidence>
<proteinExistence type="predicted"/>
<protein>
    <submittedName>
        <fullName evidence="2">Uncharacterized protein</fullName>
    </submittedName>
</protein>
<feature type="compositionally biased region" description="Basic and acidic residues" evidence="1">
    <location>
        <begin position="1"/>
        <end position="21"/>
    </location>
</feature>